<feature type="transmembrane region" description="Helical" evidence="7">
    <location>
        <begin position="232"/>
        <end position="247"/>
    </location>
</feature>
<gene>
    <name evidence="9" type="ORF">SAMN04488123_11095</name>
</gene>
<dbReference type="PROSITE" id="PS50850">
    <property type="entry name" value="MFS"/>
    <property type="match status" value="1"/>
</dbReference>
<evidence type="ECO:0000313" key="10">
    <source>
        <dbReference type="Proteomes" id="UP000198853"/>
    </source>
</evidence>
<evidence type="ECO:0000259" key="8">
    <source>
        <dbReference type="PROSITE" id="PS50850"/>
    </source>
</evidence>
<comment type="subcellular location">
    <subcellularLocation>
        <location evidence="1">Cell membrane</location>
        <topology evidence="1">Multi-pass membrane protein</topology>
    </subcellularLocation>
</comment>
<evidence type="ECO:0000256" key="1">
    <source>
        <dbReference type="ARBA" id="ARBA00004651"/>
    </source>
</evidence>
<dbReference type="Pfam" id="PF07690">
    <property type="entry name" value="MFS_1"/>
    <property type="match status" value="1"/>
</dbReference>
<dbReference type="InterPro" id="IPR004638">
    <property type="entry name" value="EmrB-like"/>
</dbReference>
<feature type="transmembrane region" description="Helical" evidence="7">
    <location>
        <begin position="80"/>
        <end position="104"/>
    </location>
</feature>
<keyword evidence="2" id="KW-0813">Transport</keyword>
<accession>A0A1G8Q3Y4</accession>
<dbReference type="GO" id="GO:0005886">
    <property type="term" value="C:plasma membrane"/>
    <property type="evidence" value="ECO:0007669"/>
    <property type="project" value="UniProtKB-SubCell"/>
</dbReference>
<feature type="transmembrane region" description="Helical" evidence="7">
    <location>
        <begin position="435"/>
        <end position="461"/>
    </location>
</feature>
<keyword evidence="4 7" id="KW-0812">Transmembrane</keyword>
<dbReference type="Gene3D" id="1.20.1250.20">
    <property type="entry name" value="MFS general substrate transporter like domains"/>
    <property type="match status" value="1"/>
</dbReference>
<evidence type="ECO:0000256" key="2">
    <source>
        <dbReference type="ARBA" id="ARBA00022448"/>
    </source>
</evidence>
<feature type="transmembrane region" description="Helical" evidence="7">
    <location>
        <begin position="333"/>
        <end position="354"/>
    </location>
</feature>
<keyword evidence="5 7" id="KW-1133">Transmembrane helix</keyword>
<evidence type="ECO:0000256" key="4">
    <source>
        <dbReference type="ARBA" id="ARBA00022692"/>
    </source>
</evidence>
<evidence type="ECO:0000256" key="6">
    <source>
        <dbReference type="ARBA" id="ARBA00023136"/>
    </source>
</evidence>
<proteinExistence type="predicted"/>
<dbReference type="PANTHER" id="PTHR42718">
    <property type="entry name" value="MAJOR FACILITATOR SUPERFAMILY MULTIDRUG TRANSPORTER MFSC"/>
    <property type="match status" value="1"/>
</dbReference>
<evidence type="ECO:0000256" key="7">
    <source>
        <dbReference type="SAM" id="Phobius"/>
    </source>
</evidence>
<name>A0A1G8Q3Y4_9BACI</name>
<dbReference type="InterPro" id="IPR020846">
    <property type="entry name" value="MFS_dom"/>
</dbReference>
<feature type="transmembrane region" description="Helical" evidence="7">
    <location>
        <begin position="169"/>
        <end position="188"/>
    </location>
</feature>
<dbReference type="InterPro" id="IPR011701">
    <property type="entry name" value="MFS"/>
</dbReference>
<evidence type="ECO:0000313" key="9">
    <source>
        <dbReference type="EMBL" id="SDI99427.1"/>
    </source>
</evidence>
<dbReference type="AlphaFoldDB" id="A0A1G8Q3Y4"/>
<keyword evidence="10" id="KW-1185">Reference proteome</keyword>
<protein>
    <submittedName>
        <fullName evidence="9">Drug resistance transporter, EmrB/QacA subfamily</fullName>
    </submittedName>
</protein>
<feature type="domain" description="Major facilitator superfamily (MFS) profile" evidence="8">
    <location>
        <begin position="15"/>
        <end position="466"/>
    </location>
</feature>
<dbReference type="CDD" id="cd17503">
    <property type="entry name" value="MFS_LmrB_MDR_like"/>
    <property type="match status" value="1"/>
</dbReference>
<feature type="transmembrane region" description="Helical" evidence="7">
    <location>
        <begin position="298"/>
        <end position="321"/>
    </location>
</feature>
<feature type="transmembrane region" description="Helical" evidence="7">
    <location>
        <begin position="110"/>
        <end position="131"/>
    </location>
</feature>
<feature type="transmembrane region" description="Helical" evidence="7">
    <location>
        <begin position="405"/>
        <end position="423"/>
    </location>
</feature>
<dbReference type="Proteomes" id="UP000198853">
    <property type="component" value="Unassembled WGS sequence"/>
</dbReference>
<dbReference type="PRINTS" id="PR01036">
    <property type="entry name" value="TCRTETB"/>
</dbReference>
<reference evidence="9 10" key="1">
    <citation type="submission" date="2016-10" db="EMBL/GenBank/DDBJ databases">
        <authorList>
            <person name="de Groot N.N."/>
        </authorList>
    </citation>
    <scope>NUCLEOTIDE SEQUENCE [LARGE SCALE GENOMIC DNA]</scope>
    <source>
        <strain evidence="9 10">DSM 21771</strain>
    </source>
</reference>
<evidence type="ECO:0000256" key="3">
    <source>
        <dbReference type="ARBA" id="ARBA00022475"/>
    </source>
</evidence>
<feature type="transmembrane region" description="Helical" evidence="7">
    <location>
        <begin position="267"/>
        <end position="292"/>
    </location>
</feature>
<dbReference type="Gene3D" id="1.20.1720.10">
    <property type="entry name" value="Multidrug resistance protein D"/>
    <property type="match status" value="1"/>
</dbReference>
<keyword evidence="3" id="KW-1003">Cell membrane</keyword>
<feature type="transmembrane region" description="Helical" evidence="7">
    <location>
        <begin position="200"/>
        <end position="220"/>
    </location>
</feature>
<dbReference type="PANTHER" id="PTHR42718:SF24">
    <property type="entry name" value="MAJOR FACILITATOR SUPERFAMILY (MFS) PROFILE DOMAIN-CONTAINING PROTEIN"/>
    <property type="match status" value="1"/>
</dbReference>
<feature type="transmembrane region" description="Helical" evidence="7">
    <location>
        <begin position="12"/>
        <end position="33"/>
    </location>
</feature>
<feature type="transmembrane region" description="Helical" evidence="7">
    <location>
        <begin position="360"/>
        <end position="384"/>
    </location>
</feature>
<feature type="transmembrane region" description="Helical" evidence="7">
    <location>
        <begin position="53"/>
        <end position="73"/>
    </location>
</feature>
<sequence length="478" mass="51753">MSQQEQQPNLKKTPIVAVLLIGAFMAILNQTLLTTALPHLMHDLNITENTAQWVTTIFMLVNGIMIPITAFLIEKYSTRGLFLTAMLLFAFGTLICALAPSFAYLMVGRVIQASGAGILLPLMQTSLLLLFPIEKRGAAMGSAGLVIAFAPAIGPTLSGWLVEQYHWSILFWVVLPLAVFNMIVAWIFLKNIATLRSPVLDMRSIVLSTFGFGGLLFGFSSAGDGQWGSMDVWLPIVVGVFSLVFFIRRQLQLKQPILEFRVFRSRVFALSTVIGMIVFVSMISATTILPIYMQNMNAYTAFESGLIMLPGAIVMGIMSPITGRIFDRIGARYLAIPGLSLIFITSVMLSFLQADTSAEYLSVVYALRMMGTAMTMMPITTAGINSLPRELIPHGTAMNNTMRQVAASIGTATLVTVMTTAALSPEEAGVSPDEALIFGVNMSFVVASGLALIGVVLSFFVRGKPKTTEKTSRLSSGG</sequence>
<organism evidence="9 10">
    <name type="scientific">Natribacillus halophilus</name>
    <dbReference type="NCBI Taxonomy" id="549003"/>
    <lineage>
        <taxon>Bacteria</taxon>
        <taxon>Bacillati</taxon>
        <taxon>Bacillota</taxon>
        <taxon>Bacilli</taxon>
        <taxon>Bacillales</taxon>
        <taxon>Bacillaceae</taxon>
        <taxon>Natribacillus</taxon>
    </lineage>
</organism>
<feature type="transmembrane region" description="Helical" evidence="7">
    <location>
        <begin position="138"/>
        <end position="157"/>
    </location>
</feature>
<dbReference type="GO" id="GO:0022857">
    <property type="term" value="F:transmembrane transporter activity"/>
    <property type="evidence" value="ECO:0007669"/>
    <property type="project" value="InterPro"/>
</dbReference>
<dbReference type="NCBIfam" id="TIGR00711">
    <property type="entry name" value="efflux_EmrB"/>
    <property type="match status" value="1"/>
</dbReference>
<dbReference type="SUPFAM" id="SSF103473">
    <property type="entry name" value="MFS general substrate transporter"/>
    <property type="match status" value="1"/>
</dbReference>
<keyword evidence="6 7" id="KW-0472">Membrane</keyword>
<dbReference type="InterPro" id="IPR036259">
    <property type="entry name" value="MFS_trans_sf"/>
</dbReference>
<evidence type="ECO:0000256" key="5">
    <source>
        <dbReference type="ARBA" id="ARBA00022989"/>
    </source>
</evidence>
<dbReference type="EMBL" id="FNEN01000010">
    <property type="protein sequence ID" value="SDI99427.1"/>
    <property type="molecule type" value="Genomic_DNA"/>
</dbReference>